<name>A0A5B1CIP2_9BACT</name>
<feature type="transmembrane region" description="Helical" evidence="1">
    <location>
        <begin position="131"/>
        <end position="151"/>
    </location>
</feature>
<dbReference type="EMBL" id="VRLW01000001">
    <property type="protein sequence ID" value="KAA1259293.1"/>
    <property type="molecule type" value="Genomic_DNA"/>
</dbReference>
<feature type="transmembrane region" description="Helical" evidence="1">
    <location>
        <begin position="163"/>
        <end position="187"/>
    </location>
</feature>
<reference evidence="2 3" key="1">
    <citation type="submission" date="2019-08" db="EMBL/GenBank/DDBJ databases">
        <title>Deep-cultivation of Planctomycetes and their phenomic and genomic characterization uncovers novel biology.</title>
        <authorList>
            <person name="Wiegand S."/>
            <person name="Jogler M."/>
            <person name="Boedeker C."/>
            <person name="Pinto D."/>
            <person name="Vollmers J."/>
            <person name="Rivas-Marin E."/>
            <person name="Kohn T."/>
            <person name="Peeters S.H."/>
            <person name="Heuer A."/>
            <person name="Rast P."/>
            <person name="Oberbeckmann S."/>
            <person name="Bunk B."/>
            <person name="Jeske O."/>
            <person name="Meyerdierks A."/>
            <person name="Storesund J.E."/>
            <person name="Kallscheuer N."/>
            <person name="Luecker S."/>
            <person name="Lage O.M."/>
            <person name="Pohl T."/>
            <person name="Merkel B.J."/>
            <person name="Hornburger P."/>
            <person name="Mueller R.-W."/>
            <person name="Bruemmer F."/>
            <person name="Labrenz M."/>
            <person name="Spormann A.M."/>
            <person name="Op Den Camp H."/>
            <person name="Overmann J."/>
            <person name="Amann R."/>
            <person name="Jetten M.S.M."/>
            <person name="Mascher T."/>
            <person name="Medema M.H."/>
            <person name="Devos D.P."/>
            <person name="Kaster A.-K."/>
            <person name="Ovreas L."/>
            <person name="Rohde M."/>
            <person name="Galperin M.Y."/>
            <person name="Jogler C."/>
        </authorList>
    </citation>
    <scope>NUCLEOTIDE SEQUENCE [LARGE SCALE GENOMIC DNA]</scope>
    <source>
        <strain evidence="2 3">LF1</strain>
    </source>
</reference>
<feature type="transmembrane region" description="Helical" evidence="1">
    <location>
        <begin position="444"/>
        <end position="466"/>
    </location>
</feature>
<dbReference type="Proteomes" id="UP000322699">
    <property type="component" value="Unassembled WGS sequence"/>
</dbReference>
<keyword evidence="3" id="KW-1185">Reference proteome</keyword>
<keyword evidence="1" id="KW-0812">Transmembrane</keyword>
<protein>
    <submittedName>
        <fullName evidence="2">Uncharacterized protein</fullName>
    </submittedName>
</protein>
<dbReference type="AlphaFoldDB" id="A0A5B1CIP2"/>
<feature type="transmembrane region" description="Helical" evidence="1">
    <location>
        <begin position="370"/>
        <end position="389"/>
    </location>
</feature>
<feature type="transmembrane region" description="Helical" evidence="1">
    <location>
        <begin position="517"/>
        <end position="537"/>
    </location>
</feature>
<evidence type="ECO:0000256" key="1">
    <source>
        <dbReference type="SAM" id="Phobius"/>
    </source>
</evidence>
<organism evidence="2 3">
    <name type="scientific">Rubripirellula obstinata</name>
    <dbReference type="NCBI Taxonomy" id="406547"/>
    <lineage>
        <taxon>Bacteria</taxon>
        <taxon>Pseudomonadati</taxon>
        <taxon>Planctomycetota</taxon>
        <taxon>Planctomycetia</taxon>
        <taxon>Pirellulales</taxon>
        <taxon>Pirellulaceae</taxon>
        <taxon>Rubripirellula</taxon>
    </lineage>
</organism>
<dbReference type="OrthoDB" id="292602at2"/>
<evidence type="ECO:0000313" key="3">
    <source>
        <dbReference type="Proteomes" id="UP000322699"/>
    </source>
</evidence>
<dbReference type="RefSeq" id="WP_068262775.1">
    <property type="nucleotide sequence ID" value="NZ_LWSK01000039.1"/>
</dbReference>
<gene>
    <name evidence="2" type="ORF">LF1_18230</name>
</gene>
<feature type="transmembrane region" description="Helical" evidence="1">
    <location>
        <begin position="478"/>
        <end position="497"/>
    </location>
</feature>
<feature type="transmembrane region" description="Helical" evidence="1">
    <location>
        <begin position="78"/>
        <end position="95"/>
    </location>
</feature>
<feature type="transmembrane region" description="Helical" evidence="1">
    <location>
        <begin position="395"/>
        <end position="415"/>
    </location>
</feature>
<feature type="transmembrane region" description="Helical" evidence="1">
    <location>
        <begin position="46"/>
        <end position="66"/>
    </location>
</feature>
<feature type="transmembrane region" description="Helical" evidence="1">
    <location>
        <begin position="199"/>
        <end position="218"/>
    </location>
</feature>
<keyword evidence="1" id="KW-0472">Membrane</keyword>
<sequence length="586" mass="64467">MIGVEANALSTWDDWQTHRDLLGLTMARGRFRIKRTISRMLSPRRIVATALVIIYAVLYVTFGATILMNRQPASPQRLQLWLSGGMVLYAIYHALKAAWSSDQSILEISAAEKLWLGGAPIRRSSIVVHQITDIALATVIKSILLCTVLAVDVQGSDGFGVVRLGIGVFSALLLLEISRLIVVRFINSLNSIRRKRFQVVATLIAVAVAAQVIARIAAATPMGSPTPIYVFQTFSALGQTAACDAVQWLALPFSFAAKVAIASSFDWMTLLCLIIAVVMLPIAVELYVRLDRRCAARQVVDECSRLRSIQAVPHLGQRFNSDTTNDLQRKPWYHPSAWPSRLALSPLALIDTDAAAVAARTVSSVVRYRTTIFMSLLVPVLLCLSPLVTGRVLDQWLYVVGGIAMCTSLIAPAALKIDFRRDLSRLLLLRSLPVKPRSMVLGQLWFPFLITCFFQWTVIAIASMVLQPGMQQVCLWTGMLAALSAFTFAFENALFLAFPHSQRSQGIAMVLRTKLTFLGKSSLLVAAALVLAIWATVCRDNLNGPMSEIAIFAGAQFACWGLAAMTFLVATWCWKRFDISHDIAPE</sequence>
<feature type="transmembrane region" description="Helical" evidence="1">
    <location>
        <begin position="549"/>
        <end position="574"/>
    </location>
</feature>
<proteinExistence type="predicted"/>
<comment type="caution">
    <text evidence="2">The sequence shown here is derived from an EMBL/GenBank/DDBJ whole genome shotgun (WGS) entry which is preliminary data.</text>
</comment>
<keyword evidence="1" id="KW-1133">Transmembrane helix</keyword>
<evidence type="ECO:0000313" key="2">
    <source>
        <dbReference type="EMBL" id="KAA1259293.1"/>
    </source>
</evidence>
<accession>A0A5B1CIP2</accession>
<feature type="transmembrane region" description="Helical" evidence="1">
    <location>
        <begin position="267"/>
        <end position="288"/>
    </location>
</feature>